<dbReference type="PANTHER" id="PTHR24036">
    <property type="entry name" value="SKELETOR-RELATED"/>
    <property type="match status" value="1"/>
</dbReference>
<dbReference type="InterPro" id="IPR019545">
    <property type="entry name" value="DM13_domain"/>
</dbReference>
<dbReference type="PANTHER" id="PTHR24036:SF5">
    <property type="entry name" value="THROMBOMODULIN"/>
    <property type="match status" value="1"/>
</dbReference>
<gene>
    <name evidence="5" type="ORF">V5799_020397</name>
</gene>
<organism evidence="5 6">
    <name type="scientific">Amblyomma americanum</name>
    <name type="common">Lone star tick</name>
    <dbReference type="NCBI Taxonomy" id="6943"/>
    <lineage>
        <taxon>Eukaryota</taxon>
        <taxon>Metazoa</taxon>
        <taxon>Ecdysozoa</taxon>
        <taxon>Arthropoda</taxon>
        <taxon>Chelicerata</taxon>
        <taxon>Arachnida</taxon>
        <taxon>Acari</taxon>
        <taxon>Parasitiformes</taxon>
        <taxon>Ixodida</taxon>
        <taxon>Ixodoidea</taxon>
        <taxon>Ixodidae</taxon>
        <taxon>Amblyomminae</taxon>
        <taxon>Amblyomma</taxon>
    </lineage>
</organism>
<feature type="domain" description="DM13" evidence="4">
    <location>
        <begin position="223"/>
        <end position="331"/>
    </location>
</feature>
<evidence type="ECO:0000313" key="5">
    <source>
        <dbReference type="EMBL" id="KAK8778263.1"/>
    </source>
</evidence>
<sequence length="349" mass="38301">MTKVMVVVLSAVLFFAFVAVLAVLFIGSHASDSDDNVKGNGGDIAGDAAKRGMPATPVSVQVPPGPRRETSVETVTPDHVPQTRTPRPLSPTHPPGVQSCPVDGYHGKRIGQMYGYSNDLSGFLYAASDNIVIITGLNYDGKEPAAHFWAQYSQVPVNEMVGDELPDENGSNGVLPAYKNATVQLKLPKVITAYQSLGIFSTQQNKYFGYAWIPRNYELPKQQALENPISRFGNVNASEIVLTDSTTMRIKNFVNHGHCPHTYFVAAPTNVPNPEELTYLIYDGNKMGELESYNGTDLTIQLPEGCHWSQFKWFSAFCVMARAPLLDVDIERSASHRVPLHSSKPVFRS</sequence>
<feature type="domain" description="DM13" evidence="4">
    <location>
        <begin position="107"/>
        <end position="214"/>
    </location>
</feature>
<evidence type="ECO:0000256" key="2">
    <source>
        <dbReference type="SAM" id="MobiDB-lite"/>
    </source>
</evidence>
<dbReference type="InterPro" id="IPR052126">
    <property type="entry name" value="Spindle_Org/Thrombomodulin"/>
</dbReference>
<dbReference type="AlphaFoldDB" id="A0AAQ4EUV2"/>
<evidence type="ECO:0000256" key="3">
    <source>
        <dbReference type="SAM" id="SignalP"/>
    </source>
</evidence>
<feature type="chain" id="PRO_5043023764" description="DM13 domain-containing protein" evidence="3">
    <location>
        <begin position="31"/>
        <end position="349"/>
    </location>
</feature>
<evidence type="ECO:0000259" key="4">
    <source>
        <dbReference type="PROSITE" id="PS51549"/>
    </source>
</evidence>
<keyword evidence="1" id="KW-0677">Repeat</keyword>
<feature type="signal peptide" evidence="3">
    <location>
        <begin position="1"/>
        <end position="30"/>
    </location>
</feature>
<accession>A0AAQ4EUV2</accession>
<dbReference type="EMBL" id="JARKHS020010960">
    <property type="protein sequence ID" value="KAK8778263.1"/>
    <property type="molecule type" value="Genomic_DNA"/>
</dbReference>
<evidence type="ECO:0000256" key="1">
    <source>
        <dbReference type="ARBA" id="ARBA00022737"/>
    </source>
</evidence>
<proteinExistence type="predicted"/>
<reference evidence="5 6" key="1">
    <citation type="journal article" date="2023" name="Arcadia Sci">
        <title>De novo assembly of a long-read Amblyomma americanum tick genome.</title>
        <authorList>
            <person name="Chou S."/>
            <person name="Poskanzer K.E."/>
            <person name="Rollins M."/>
            <person name="Thuy-Boun P.S."/>
        </authorList>
    </citation>
    <scope>NUCLEOTIDE SEQUENCE [LARGE SCALE GENOMIC DNA]</scope>
    <source>
        <strain evidence="5">F_SG_1</strain>
        <tissue evidence="5">Salivary glands</tissue>
    </source>
</reference>
<comment type="caution">
    <text evidence="5">The sequence shown here is derived from an EMBL/GenBank/DDBJ whole genome shotgun (WGS) entry which is preliminary data.</text>
</comment>
<evidence type="ECO:0000313" key="6">
    <source>
        <dbReference type="Proteomes" id="UP001321473"/>
    </source>
</evidence>
<name>A0AAQ4EUV2_AMBAM</name>
<keyword evidence="6" id="KW-1185">Reference proteome</keyword>
<keyword evidence="3" id="KW-0732">Signal</keyword>
<protein>
    <recommendedName>
        <fullName evidence="4">DM13 domain-containing protein</fullName>
    </recommendedName>
</protein>
<dbReference type="Proteomes" id="UP001321473">
    <property type="component" value="Unassembled WGS sequence"/>
</dbReference>
<dbReference type="Pfam" id="PF10517">
    <property type="entry name" value="DM13"/>
    <property type="match status" value="2"/>
</dbReference>
<dbReference type="PROSITE" id="PS51549">
    <property type="entry name" value="DM13"/>
    <property type="match status" value="2"/>
</dbReference>
<feature type="region of interest" description="Disordered" evidence="2">
    <location>
        <begin position="35"/>
        <end position="96"/>
    </location>
</feature>
<dbReference type="SMART" id="SM00686">
    <property type="entry name" value="DM13"/>
    <property type="match status" value="2"/>
</dbReference>